<evidence type="ECO:0000259" key="1">
    <source>
        <dbReference type="Pfam" id="PF13521"/>
    </source>
</evidence>
<name>A0ABY4D5A4_9BACT</name>
<dbReference type="Gene3D" id="3.40.50.300">
    <property type="entry name" value="P-loop containing nucleotide triphosphate hydrolases"/>
    <property type="match status" value="1"/>
</dbReference>
<dbReference type="RefSeq" id="WP_243801173.1">
    <property type="nucleotide sequence ID" value="NZ_CP094669.1"/>
</dbReference>
<dbReference type="InterPro" id="IPR027417">
    <property type="entry name" value="P-loop_NTPase"/>
</dbReference>
<dbReference type="PANTHER" id="PTHR37512">
    <property type="entry name" value="TRIFUNCTIONAL NAD BIOSYNTHESIS/REGULATOR PROTEIN NADR"/>
    <property type="match status" value="1"/>
</dbReference>
<protein>
    <submittedName>
        <fullName evidence="2">AAA family ATPase</fullName>
    </submittedName>
</protein>
<organism evidence="2 3">
    <name type="scientific">Hymenobacter tibetensis</name>
    <dbReference type="NCBI Taxonomy" id="497967"/>
    <lineage>
        <taxon>Bacteria</taxon>
        <taxon>Pseudomonadati</taxon>
        <taxon>Bacteroidota</taxon>
        <taxon>Cytophagia</taxon>
        <taxon>Cytophagales</taxon>
        <taxon>Hymenobacteraceae</taxon>
        <taxon>Hymenobacter</taxon>
    </lineage>
</organism>
<dbReference type="InterPro" id="IPR014729">
    <property type="entry name" value="Rossmann-like_a/b/a_fold"/>
</dbReference>
<dbReference type="EMBL" id="CP094669">
    <property type="protein sequence ID" value="UOG76346.1"/>
    <property type="molecule type" value="Genomic_DNA"/>
</dbReference>
<gene>
    <name evidence="2" type="ORF">MTX78_07035</name>
</gene>
<dbReference type="PANTHER" id="PTHR37512:SF1">
    <property type="entry name" value="NADR_TTD14 AAA DOMAIN-CONTAINING PROTEIN"/>
    <property type="match status" value="1"/>
</dbReference>
<dbReference type="InterPro" id="IPR038727">
    <property type="entry name" value="NadR/Ttd14_AAA_dom"/>
</dbReference>
<evidence type="ECO:0000313" key="3">
    <source>
        <dbReference type="Proteomes" id="UP000831113"/>
    </source>
</evidence>
<accession>A0ABY4D5A4</accession>
<dbReference type="InterPro" id="IPR004821">
    <property type="entry name" value="Cyt_trans-like"/>
</dbReference>
<dbReference type="SUPFAM" id="SSF52374">
    <property type="entry name" value="Nucleotidylyl transferase"/>
    <property type="match status" value="1"/>
</dbReference>
<dbReference type="Pfam" id="PF13521">
    <property type="entry name" value="AAA_28"/>
    <property type="match status" value="1"/>
</dbReference>
<dbReference type="Proteomes" id="UP000831113">
    <property type="component" value="Chromosome"/>
</dbReference>
<keyword evidence="3" id="KW-1185">Reference proteome</keyword>
<dbReference type="SUPFAM" id="SSF52540">
    <property type="entry name" value="P-loop containing nucleoside triphosphate hydrolases"/>
    <property type="match status" value="1"/>
</dbReference>
<evidence type="ECO:0000313" key="2">
    <source>
        <dbReference type="EMBL" id="UOG76346.1"/>
    </source>
</evidence>
<dbReference type="InterPro" id="IPR052735">
    <property type="entry name" value="NAD_biosynth-regulator"/>
</dbReference>
<feature type="domain" description="NadR/Ttd14 AAA" evidence="1">
    <location>
        <begin position="149"/>
        <end position="302"/>
    </location>
</feature>
<proteinExistence type="predicted"/>
<sequence length="319" mass="35602">MPFHKGHAELINFARLHCDHLTVLVCSSDQEQLPGPVRQAWLQETYAGSEAVHVQLLEYLESELPNTSETSVAVSNVWADRFLEVVPECSLVVTSEPYGELVAARMGIRHLPFDVARGAVPIAASIIRQNPAAYWHFLPDSVKPYYVRKVVLLGTESTGKTTLATQLAAHFRASLVEEAGRDLITDSTNFSLTDLHRVAEEHACRIERAQIGPSALVIIDTDIHITQSYAKLMFGQDLAVPPEVYALNRADLYLYLTADVPYVQDGGRLPNADRLRLDVSHRQTLLHYGIKAVEISGTWPQRFKQAVQLIETLLAHNYN</sequence>
<dbReference type="NCBIfam" id="TIGR00125">
    <property type="entry name" value="cyt_tran_rel"/>
    <property type="match status" value="1"/>
</dbReference>
<reference evidence="2 3" key="1">
    <citation type="submission" date="2022-03" db="EMBL/GenBank/DDBJ databases">
        <title>Hymenobactersp. isolated from the air.</title>
        <authorList>
            <person name="Won M."/>
            <person name="Kwon S.-W."/>
        </authorList>
    </citation>
    <scope>NUCLEOTIDE SEQUENCE [LARGE SCALE GENOMIC DNA]</scope>
    <source>
        <strain evidence="2 3">KACC 21982</strain>
    </source>
</reference>
<dbReference type="Gene3D" id="3.40.50.620">
    <property type="entry name" value="HUPs"/>
    <property type="match status" value="1"/>
</dbReference>